<dbReference type="EnsemblMetazoa" id="XM_021348105.2">
    <property type="protein sequence ID" value="XP_021203780.1"/>
    <property type="gene ID" value="LOC110385218"/>
</dbReference>
<dbReference type="Proteomes" id="UP000005204">
    <property type="component" value="Unassembled WGS sequence"/>
</dbReference>
<dbReference type="PANTHER" id="PTHR24171">
    <property type="entry name" value="ANKYRIN REPEAT DOMAIN-CONTAINING PROTEIN 39-RELATED"/>
    <property type="match status" value="1"/>
</dbReference>
<reference evidence="6" key="1">
    <citation type="journal article" date="2008" name="Insect Biochem. Mol. Biol.">
        <title>The genome of a lepidopteran model insect, the silkworm Bombyx mori.</title>
        <authorList>
            <consortium name="International Silkworm Genome Consortium"/>
        </authorList>
    </citation>
    <scope>NUCLEOTIDE SEQUENCE [LARGE SCALE GENOMIC DNA]</scope>
    <source>
        <strain evidence="6">p50T</strain>
    </source>
</reference>
<sequence>MNSKLPLMCSEAEKAQLFEAIDNNNVEKADVLLSSTVDVNVRSLEVKNRTALHLAAHAGRYDLVALLVDKHKADVNIEDSEGDIPLQLATDRHHMKIVKFLLSRNSKGREYAAHFLNTDEVEEFFQAAKANDIQRVTELLDSGVDVNSVDLSDLHRSALHVAAREGHYDLVQLLLERGADMQYEDDTDECAYHIALNNDHDNIGSLLLKTGYIPDPRDDSSVSSDTDESVSLSFLFN</sequence>
<evidence type="ECO:0000256" key="1">
    <source>
        <dbReference type="ARBA" id="ARBA00022737"/>
    </source>
</evidence>
<feature type="compositionally biased region" description="Low complexity" evidence="4">
    <location>
        <begin position="221"/>
        <end position="237"/>
    </location>
</feature>
<reference evidence="5" key="2">
    <citation type="submission" date="2022-06" db="UniProtKB">
        <authorList>
            <consortium name="EnsemblMetazoa"/>
        </authorList>
    </citation>
    <scope>IDENTIFICATION</scope>
    <source>
        <strain evidence="5">p50T (Dazao)</strain>
    </source>
</reference>
<dbReference type="PROSITE" id="PS50297">
    <property type="entry name" value="ANK_REP_REGION"/>
    <property type="match status" value="2"/>
</dbReference>
<accession>A0A8R2DM57</accession>
<organism evidence="5 6">
    <name type="scientific">Bombyx mori</name>
    <name type="common">Silk moth</name>
    <dbReference type="NCBI Taxonomy" id="7091"/>
    <lineage>
        <taxon>Eukaryota</taxon>
        <taxon>Metazoa</taxon>
        <taxon>Ecdysozoa</taxon>
        <taxon>Arthropoda</taxon>
        <taxon>Hexapoda</taxon>
        <taxon>Insecta</taxon>
        <taxon>Pterygota</taxon>
        <taxon>Neoptera</taxon>
        <taxon>Endopterygota</taxon>
        <taxon>Lepidoptera</taxon>
        <taxon>Glossata</taxon>
        <taxon>Ditrysia</taxon>
        <taxon>Bombycoidea</taxon>
        <taxon>Bombycidae</taxon>
        <taxon>Bombycinae</taxon>
        <taxon>Bombyx</taxon>
    </lineage>
</organism>
<dbReference type="SUPFAM" id="SSF48403">
    <property type="entry name" value="Ankyrin repeat"/>
    <property type="match status" value="1"/>
</dbReference>
<keyword evidence="1" id="KW-0677">Repeat</keyword>
<keyword evidence="6" id="KW-1185">Reference proteome</keyword>
<protein>
    <submittedName>
        <fullName evidence="5">Uncharacterized protein</fullName>
    </submittedName>
</protein>
<dbReference type="AlphaFoldDB" id="A0A8R2DM57"/>
<evidence type="ECO:0000256" key="3">
    <source>
        <dbReference type="PROSITE-ProRule" id="PRU00023"/>
    </source>
</evidence>
<dbReference type="PRINTS" id="PR01415">
    <property type="entry name" value="ANKYRIN"/>
</dbReference>
<dbReference type="SMART" id="SM00248">
    <property type="entry name" value="ANK"/>
    <property type="match status" value="5"/>
</dbReference>
<dbReference type="InterPro" id="IPR036770">
    <property type="entry name" value="Ankyrin_rpt-contain_sf"/>
</dbReference>
<evidence type="ECO:0000313" key="5">
    <source>
        <dbReference type="EnsemblMetazoa" id="XP_021203780.1"/>
    </source>
</evidence>
<dbReference type="Gene3D" id="1.25.40.20">
    <property type="entry name" value="Ankyrin repeat-containing domain"/>
    <property type="match status" value="2"/>
</dbReference>
<dbReference type="PROSITE" id="PS50088">
    <property type="entry name" value="ANK_REPEAT"/>
    <property type="match status" value="2"/>
</dbReference>
<evidence type="ECO:0000313" key="6">
    <source>
        <dbReference type="Proteomes" id="UP000005204"/>
    </source>
</evidence>
<feature type="repeat" description="ANK" evidence="3">
    <location>
        <begin position="154"/>
        <end position="186"/>
    </location>
</feature>
<dbReference type="Pfam" id="PF12796">
    <property type="entry name" value="Ank_2"/>
    <property type="match status" value="2"/>
</dbReference>
<feature type="region of interest" description="Disordered" evidence="4">
    <location>
        <begin position="217"/>
        <end position="237"/>
    </location>
</feature>
<evidence type="ECO:0000256" key="4">
    <source>
        <dbReference type="SAM" id="MobiDB-lite"/>
    </source>
</evidence>
<keyword evidence="2 3" id="KW-0040">ANK repeat</keyword>
<dbReference type="InterPro" id="IPR002110">
    <property type="entry name" value="Ankyrin_rpt"/>
</dbReference>
<feature type="repeat" description="ANK" evidence="3">
    <location>
        <begin position="47"/>
        <end position="80"/>
    </location>
</feature>
<evidence type="ECO:0000256" key="2">
    <source>
        <dbReference type="ARBA" id="ARBA00023043"/>
    </source>
</evidence>
<name>A0A8R2DM57_BOMMO</name>
<proteinExistence type="predicted"/>